<keyword evidence="3 6" id="KW-0812">Transmembrane</keyword>
<protein>
    <submittedName>
        <fullName evidence="8">MFS family permease</fullName>
    </submittedName>
</protein>
<dbReference type="InterPro" id="IPR020846">
    <property type="entry name" value="MFS_dom"/>
</dbReference>
<evidence type="ECO:0000256" key="4">
    <source>
        <dbReference type="ARBA" id="ARBA00022989"/>
    </source>
</evidence>
<evidence type="ECO:0000256" key="1">
    <source>
        <dbReference type="ARBA" id="ARBA00004651"/>
    </source>
</evidence>
<feature type="transmembrane region" description="Helical" evidence="6">
    <location>
        <begin position="223"/>
        <end position="245"/>
    </location>
</feature>
<dbReference type="SUPFAM" id="SSF103473">
    <property type="entry name" value="MFS general substrate transporter"/>
    <property type="match status" value="1"/>
</dbReference>
<keyword evidence="5 6" id="KW-0472">Membrane</keyword>
<evidence type="ECO:0000256" key="3">
    <source>
        <dbReference type="ARBA" id="ARBA00022692"/>
    </source>
</evidence>
<feature type="transmembrane region" description="Helical" evidence="6">
    <location>
        <begin position="60"/>
        <end position="83"/>
    </location>
</feature>
<feature type="transmembrane region" description="Helical" evidence="6">
    <location>
        <begin position="27"/>
        <end position="48"/>
    </location>
</feature>
<feature type="transmembrane region" description="Helical" evidence="6">
    <location>
        <begin position="95"/>
        <end position="113"/>
    </location>
</feature>
<comment type="subcellular location">
    <subcellularLocation>
        <location evidence="1">Cell membrane</location>
        <topology evidence="1">Multi-pass membrane protein</topology>
    </subcellularLocation>
</comment>
<keyword evidence="2" id="KW-1003">Cell membrane</keyword>
<evidence type="ECO:0000313" key="9">
    <source>
        <dbReference type="Proteomes" id="UP000598217"/>
    </source>
</evidence>
<feature type="transmembrane region" description="Helical" evidence="6">
    <location>
        <begin position="374"/>
        <end position="394"/>
    </location>
</feature>
<evidence type="ECO:0000256" key="2">
    <source>
        <dbReference type="ARBA" id="ARBA00022475"/>
    </source>
</evidence>
<evidence type="ECO:0000313" key="8">
    <source>
        <dbReference type="EMBL" id="MBE1457991.1"/>
    </source>
</evidence>
<gene>
    <name evidence="8" type="ORF">H4W79_002205</name>
</gene>
<dbReference type="InterPro" id="IPR036259">
    <property type="entry name" value="MFS_trans_sf"/>
</dbReference>
<dbReference type="RefSeq" id="WP_229826177.1">
    <property type="nucleotide sequence ID" value="NZ_BMXJ01000004.1"/>
</dbReference>
<dbReference type="InterPro" id="IPR050189">
    <property type="entry name" value="MFS_Efflux_Transporters"/>
</dbReference>
<evidence type="ECO:0000256" key="5">
    <source>
        <dbReference type="ARBA" id="ARBA00023136"/>
    </source>
</evidence>
<feature type="transmembrane region" description="Helical" evidence="6">
    <location>
        <begin position="184"/>
        <end position="202"/>
    </location>
</feature>
<proteinExistence type="predicted"/>
<dbReference type="Gene3D" id="1.20.1250.20">
    <property type="entry name" value="MFS general substrate transporter like domains"/>
    <property type="match status" value="1"/>
</dbReference>
<dbReference type="PANTHER" id="PTHR43124">
    <property type="entry name" value="PURINE EFFLUX PUMP PBUE"/>
    <property type="match status" value="1"/>
</dbReference>
<dbReference type="CDD" id="cd17473">
    <property type="entry name" value="MFS_arabinose_efflux_permease_like"/>
    <property type="match status" value="1"/>
</dbReference>
<accession>A0ABR9HGD6</accession>
<feature type="transmembrane region" description="Helical" evidence="6">
    <location>
        <begin position="309"/>
        <end position="332"/>
    </location>
</feature>
<sequence length="405" mass="41915">MPDKTLPPPPGAPEHTGSRREAGLTQLLLLLAASCMPILGSVLIAPVLPRMARDFADVAGVHVLVPVVLTVPALVIGLTAPFAGALVDRVDRKRVLLVAMVGYSVVGTAPLYLDTLDAIIASRVLLGLFEAAIMTCCTTLIGDYWSGARRARYLGMQVLTTTCAATVFLLLGGLLGAWGWRAPFWLYLSAVVLVLPMAALLWQPQHTARQGLVRVPWRQLLGPCAVTLFGGVVFYALIVHLSYVLDGAGVTSPGTVGAISAVMSLATALGAGLFTRVSSVTPRVLVPVEFGLSALGLGIVFAAPSVAAVIAGAVITGFGTGLLLPTLVVWAVHRLSFEQRGRGTGLWTGALFIGQFTCPLVITGLGAAGADLRSALGLLGAAAAAVALLLLLTLRTRTPLNGPGD</sequence>
<keyword evidence="4 6" id="KW-1133">Transmembrane helix</keyword>
<feature type="transmembrane region" description="Helical" evidence="6">
    <location>
        <begin position="284"/>
        <end position="303"/>
    </location>
</feature>
<dbReference type="PROSITE" id="PS51257">
    <property type="entry name" value="PROKAR_LIPOPROTEIN"/>
    <property type="match status" value="1"/>
</dbReference>
<dbReference type="Pfam" id="PF07690">
    <property type="entry name" value="MFS_1"/>
    <property type="match status" value="1"/>
</dbReference>
<dbReference type="Proteomes" id="UP000598217">
    <property type="component" value="Unassembled WGS sequence"/>
</dbReference>
<organism evidence="8 9">
    <name type="scientific">Nocardiopsis terrae</name>
    <dbReference type="NCBI Taxonomy" id="372655"/>
    <lineage>
        <taxon>Bacteria</taxon>
        <taxon>Bacillati</taxon>
        <taxon>Actinomycetota</taxon>
        <taxon>Actinomycetes</taxon>
        <taxon>Streptosporangiales</taxon>
        <taxon>Nocardiopsidaceae</taxon>
        <taxon>Nocardiopsis</taxon>
    </lineage>
</organism>
<feature type="transmembrane region" description="Helical" evidence="6">
    <location>
        <begin position="344"/>
        <end position="368"/>
    </location>
</feature>
<feature type="transmembrane region" description="Helical" evidence="6">
    <location>
        <begin position="119"/>
        <end position="141"/>
    </location>
</feature>
<feature type="transmembrane region" description="Helical" evidence="6">
    <location>
        <begin position="153"/>
        <end position="178"/>
    </location>
</feature>
<evidence type="ECO:0000259" key="7">
    <source>
        <dbReference type="PROSITE" id="PS50850"/>
    </source>
</evidence>
<dbReference type="PANTHER" id="PTHR43124:SF3">
    <property type="entry name" value="CHLORAMPHENICOL EFFLUX PUMP RV0191"/>
    <property type="match status" value="1"/>
</dbReference>
<comment type="caution">
    <text evidence="8">The sequence shown here is derived from an EMBL/GenBank/DDBJ whole genome shotgun (WGS) entry which is preliminary data.</text>
</comment>
<dbReference type="PROSITE" id="PS50850">
    <property type="entry name" value="MFS"/>
    <property type="match status" value="1"/>
</dbReference>
<keyword evidence="9" id="KW-1185">Reference proteome</keyword>
<feature type="transmembrane region" description="Helical" evidence="6">
    <location>
        <begin position="257"/>
        <end position="277"/>
    </location>
</feature>
<name>A0ABR9HGD6_9ACTN</name>
<reference evidence="8 9" key="1">
    <citation type="submission" date="2020-10" db="EMBL/GenBank/DDBJ databases">
        <title>Sequencing the genomes of 1000 actinobacteria strains.</title>
        <authorList>
            <person name="Klenk H.-P."/>
        </authorList>
    </citation>
    <scope>NUCLEOTIDE SEQUENCE [LARGE SCALE GENOMIC DNA]</scope>
    <source>
        <strain evidence="8 9">DSM 45157</strain>
    </source>
</reference>
<dbReference type="InterPro" id="IPR011701">
    <property type="entry name" value="MFS"/>
</dbReference>
<dbReference type="EMBL" id="JADBDY010000001">
    <property type="protein sequence ID" value="MBE1457991.1"/>
    <property type="molecule type" value="Genomic_DNA"/>
</dbReference>
<evidence type="ECO:0000256" key="6">
    <source>
        <dbReference type="SAM" id="Phobius"/>
    </source>
</evidence>
<feature type="domain" description="Major facilitator superfamily (MFS) profile" evidence="7">
    <location>
        <begin position="26"/>
        <end position="399"/>
    </location>
</feature>